<comment type="subcellular location">
    <subcellularLocation>
        <location evidence="1">Nucleus</location>
    </subcellularLocation>
</comment>
<comment type="similarity">
    <text evidence="2">Belongs to the eukaryotic RPC7 RNA polymerase subunit family.</text>
</comment>
<sequence>MAGRAGARQWTSDCCNLTSKALGFEESRDVLPDRTATPHYFPPLQFNPVSLATGEDYDYMLALKQEFRATIRELPYYIKPQRTSRDVQRYTDKYQLNGAGDSSSKWVPMWSRLPKELRIRDRKIRKDKTVLKPTILLQNNKSKANSSKNPKDVINTLKELEQQEAKASDEEDEKENEENKKLSKEKDDDNEDENEVDEEDYDEEEMEEGTDYISTYFDNGENYGDDEDDNIDDGPVY</sequence>
<accession>A0ABM1EYZ9</accession>
<evidence type="ECO:0000256" key="1">
    <source>
        <dbReference type="ARBA" id="ARBA00004123"/>
    </source>
</evidence>
<dbReference type="Proteomes" id="UP000695022">
    <property type="component" value="Unplaced"/>
</dbReference>
<evidence type="ECO:0000313" key="5">
    <source>
        <dbReference type="Proteomes" id="UP000695022"/>
    </source>
</evidence>
<keyword evidence="3" id="KW-0539">Nucleus</keyword>
<evidence type="ECO:0000256" key="2">
    <source>
        <dbReference type="ARBA" id="ARBA00008352"/>
    </source>
</evidence>
<reference evidence="6" key="1">
    <citation type="submission" date="2025-08" db="UniProtKB">
        <authorList>
            <consortium name="RefSeq"/>
        </authorList>
    </citation>
    <scope>IDENTIFICATION</scope>
</reference>
<feature type="compositionally biased region" description="Basic and acidic residues" evidence="4">
    <location>
        <begin position="177"/>
        <end position="187"/>
    </location>
</feature>
<dbReference type="InterPro" id="IPR024661">
    <property type="entry name" value="RNA_pol_III_Rpc31"/>
</dbReference>
<dbReference type="PANTHER" id="PTHR15367:SF2">
    <property type="entry name" value="DNA-DIRECTED RNA POLYMERASE III SUBUNIT"/>
    <property type="match status" value="1"/>
</dbReference>
<feature type="compositionally biased region" description="Acidic residues" evidence="4">
    <location>
        <begin position="223"/>
        <end position="237"/>
    </location>
</feature>
<gene>
    <name evidence="6" type="primary">LOC106817278</name>
</gene>
<dbReference type="RefSeq" id="XP_014677420.1">
    <property type="nucleotide sequence ID" value="XM_014821934.1"/>
</dbReference>
<name>A0ABM1EYZ9_PRICU</name>
<proteinExistence type="inferred from homology"/>
<keyword evidence="5" id="KW-1185">Reference proteome</keyword>
<dbReference type="Pfam" id="PF11705">
    <property type="entry name" value="RNA_pol_3_Rpc31"/>
    <property type="match status" value="1"/>
</dbReference>
<dbReference type="PANTHER" id="PTHR15367">
    <property type="entry name" value="DNA-DIRECTED RNA POLYMERASE III"/>
    <property type="match status" value="1"/>
</dbReference>
<evidence type="ECO:0000256" key="3">
    <source>
        <dbReference type="ARBA" id="ARBA00023242"/>
    </source>
</evidence>
<dbReference type="GeneID" id="106817278"/>
<evidence type="ECO:0000313" key="6">
    <source>
        <dbReference type="RefSeq" id="XP_014677420.1"/>
    </source>
</evidence>
<protein>
    <submittedName>
        <fullName evidence="6">DNA-directed RNA polymerase III subunit RPC7-like</fullName>
    </submittedName>
</protein>
<feature type="compositionally biased region" description="Acidic residues" evidence="4">
    <location>
        <begin position="188"/>
        <end position="210"/>
    </location>
</feature>
<evidence type="ECO:0000256" key="4">
    <source>
        <dbReference type="SAM" id="MobiDB-lite"/>
    </source>
</evidence>
<organism evidence="5 6">
    <name type="scientific">Priapulus caudatus</name>
    <name type="common">Priapulid worm</name>
    <dbReference type="NCBI Taxonomy" id="37621"/>
    <lineage>
        <taxon>Eukaryota</taxon>
        <taxon>Metazoa</taxon>
        <taxon>Ecdysozoa</taxon>
        <taxon>Scalidophora</taxon>
        <taxon>Priapulida</taxon>
        <taxon>Priapulimorpha</taxon>
        <taxon>Priapulimorphida</taxon>
        <taxon>Priapulidae</taxon>
        <taxon>Priapulus</taxon>
    </lineage>
</organism>
<feature type="region of interest" description="Disordered" evidence="4">
    <location>
        <begin position="162"/>
        <end position="237"/>
    </location>
</feature>